<evidence type="ECO:0000313" key="1">
    <source>
        <dbReference type="EMBL" id="EAZ13249.1"/>
    </source>
</evidence>
<sequence length="128" mass="13580">MVDQTVASLAEESRSSYRAVEKSVDSLLLRQLAGSAGRLSEGPAITSGFGERAPCVRCLDVVASAGEGDDAGLDCEGGLESERDRGRVAIRLSLFTLPTSHLPRDDASSPLGWGRQDGGVRYEGWLDL</sequence>
<dbReference type="AlphaFoldDB" id="A0A8J8YLA2"/>
<gene>
    <name evidence="1" type="ORF">OsJ_03173</name>
</gene>
<dbReference type="Proteomes" id="UP000007752">
    <property type="component" value="Chromosome 1"/>
</dbReference>
<dbReference type="EMBL" id="CM000138">
    <property type="protein sequence ID" value="EAZ13249.1"/>
    <property type="molecule type" value="Genomic_DNA"/>
</dbReference>
<proteinExistence type="predicted"/>
<reference evidence="1" key="2">
    <citation type="submission" date="2008-12" db="EMBL/GenBank/DDBJ databases">
        <title>Improved gene annotation of the rice (Oryza sativa) genomes.</title>
        <authorList>
            <person name="Wang J."/>
            <person name="Li R."/>
            <person name="Fan W."/>
            <person name="Huang Q."/>
            <person name="Zhang J."/>
            <person name="Zhou Y."/>
            <person name="Hu Y."/>
            <person name="Zi S."/>
            <person name="Li J."/>
            <person name="Ni P."/>
            <person name="Zheng H."/>
            <person name="Zhang Y."/>
            <person name="Zhao M."/>
            <person name="Hao Q."/>
            <person name="McDermott J."/>
            <person name="Samudrala R."/>
            <person name="Kristiansen K."/>
            <person name="Wong G.K.-S."/>
        </authorList>
    </citation>
    <scope>NUCLEOTIDE SEQUENCE</scope>
</reference>
<organism evidence="1">
    <name type="scientific">Oryza sativa subsp. japonica</name>
    <name type="common">Rice</name>
    <dbReference type="NCBI Taxonomy" id="39947"/>
    <lineage>
        <taxon>Eukaryota</taxon>
        <taxon>Viridiplantae</taxon>
        <taxon>Streptophyta</taxon>
        <taxon>Embryophyta</taxon>
        <taxon>Tracheophyta</taxon>
        <taxon>Spermatophyta</taxon>
        <taxon>Magnoliopsida</taxon>
        <taxon>Liliopsida</taxon>
        <taxon>Poales</taxon>
        <taxon>Poaceae</taxon>
        <taxon>BOP clade</taxon>
        <taxon>Oryzoideae</taxon>
        <taxon>Oryzeae</taxon>
        <taxon>Oryzinae</taxon>
        <taxon>Oryza</taxon>
        <taxon>Oryza sativa</taxon>
    </lineage>
</organism>
<accession>A0A8J8YLA2</accession>
<name>A0A8J8YLA2_ORYSJ</name>
<protein>
    <submittedName>
        <fullName evidence="1">Uncharacterized protein</fullName>
    </submittedName>
</protein>
<reference evidence="1" key="1">
    <citation type="journal article" date="2005" name="PLoS Biol.">
        <title>The genomes of Oryza sativa: a history of duplications.</title>
        <authorList>
            <person name="Yu J."/>
            <person name="Wang J."/>
            <person name="Lin W."/>
            <person name="Li S."/>
            <person name="Li H."/>
            <person name="Zhou J."/>
            <person name="Ni P."/>
            <person name="Dong W."/>
            <person name="Hu S."/>
            <person name="Zeng C."/>
            <person name="Zhang J."/>
            <person name="Zhang Y."/>
            <person name="Li R."/>
            <person name="Xu Z."/>
            <person name="Li S."/>
            <person name="Li X."/>
            <person name="Zheng H."/>
            <person name="Cong L."/>
            <person name="Lin L."/>
            <person name="Yin J."/>
            <person name="Geng J."/>
            <person name="Li G."/>
            <person name="Shi J."/>
            <person name="Liu J."/>
            <person name="Lv H."/>
            <person name="Li J."/>
            <person name="Wang J."/>
            <person name="Deng Y."/>
            <person name="Ran L."/>
            <person name="Shi X."/>
            <person name="Wang X."/>
            <person name="Wu Q."/>
            <person name="Li C."/>
            <person name="Ren X."/>
            <person name="Wang J."/>
            <person name="Wang X."/>
            <person name="Li D."/>
            <person name="Liu D."/>
            <person name="Zhang X."/>
            <person name="Ji Z."/>
            <person name="Zhao W."/>
            <person name="Sun Y."/>
            <person name="Zhang Z."/>
            <person name="Bao J."/>
            <person name="Han Y."/>
            <person name="Dong L."/>
            <person name="Ji J."/>
            <person name="Chen P."/>
            <person name="Wu S."/>
            <person name="Liu J."/>
            <person name="Xiao Y."/>
            <person name="Bu D."/>
            <person name="Tan J."/>
            <person name="Yang L."/>
            <person name="Ye C."/>
            <person name="Zhang J."/>
            <person name="Xu J."/>
            <person name="Zhou Y."/>
            <person name="Yu Y."/>
            <person name="Zhang B."/>
            <person name="Zhuang S."/>
            <person name="Wei H."/>
            <person name="Liu B."/>
            <person name="Lei M."/>
            <person name="Yu H."/>
            <person name="Li Y."/>
            <person name="Xu H."/>
            <person name="Wei S."/>
            <person name="He X."/>
            <person name="Fang L."/>
            <person name="Zhang Z."/>
            <person name="Zhang Y."/>
            <person name="Huang X."/>
            <person name="Su Z."/>
            <person name="Tong W."/>
            <person name="Li J."/>
            <person name="Tong Z."/>
            <person name="Li S."/>
            <person name="Ye J."/>
            <person name="Wang L."/>
            <person name="Fang L."/>
            <person name="Lei T."/>
            <person name="Chen C."/>
            <person name="Chen H."/>
            <person name="Xu Z."/>
            <person name="Li H."/>
            <person name="Huang H."/>
            <person name="Zhang F."/>
            <person name="Xu H."/>
            <person name="Li N."/>
            <person name="Zhao C."/>
            <person name="Li S."/>
            <person name="Dong L."/>
            <person name="Huang Y."/>
            <person name="Li L."/>
            <person name="Xi Y."/>
            <person name="Qi Q."/>
            <person name="Li W."/>
            <person name="Zhang B."/>
            <person name="Hu W."/>
            <person name="Zhang Y."/>
            <person name="Tian X."/>
            <person name="Jiao Y."/>
            <person name="Liang X."/>
            <person name="Jin J."/>
            <person name="Gao L."/>
            <person name="Zheng W."/>
            <person name="Hao B."/>
            <person name="Liu S."/>
            <person name="Wang W."/>
            <person name="Yuan L."/>
            <person name="Cao M."/>
            <person name="McDermott J."/>
            <person name="Samudrala R."/>
            <person name="Wang J."/>
            <person name="Wong G.K."/>
            <person name="Yang H."/>
        </authorList>
    </citation>
    <scope>NUCLEOTIDE SEQUENCE [LARGE SCALE GENOMIC DNA]</scope>
</reference>